<dbReference type="SUPFAM" id="SSF56399">
    <property type="entry name" value="ADP-ribosylation"/>
    <property type="match status" value="1"/>
</dbReference>
<reference evidence="1" key="1">
    <citation type="journal article" date="2021" name="Proc. Natl. Acad. Sci. U.S.A.">
        <title>A Catalog of Tens of Thousands of Viruses from Human Metagenomes Reveals Hidden Associations with Chronic Diseases.</title>
        <authorList>
            <person name="Tisza M.J."/>
            <person name="Buck C.B."/>
        </authorList>
    </citation>
    <scope>NUCLEOTIDE SEQUENCE</scope>
    <source>
        <strain evidence="1">CtcPl3</strain>
    </source>
</reference>
<sequence>MKPKVPNQKKKYRELNARLNKYIALVEQIYDTLNLEAAKLVGITDYSANNEKAFQFSDYPQTKKRINDIQAQFVEDIGSVIYSGTSKEWQNSNEVQDLLANKILKAYNAQVDKKKYKVLFQTNSDALKTFQDRKDKGFNISAKLWHQSIVYKEELEAAISCAIQKGTSAVTLSKQISKYLLDFPLLQKDYKEKYGKADHLRDCEYRSVRLAASEINMAYREAENERWRQMDFVVGYEIKLSNNHTLNGMPFHDICDELKGKYPKSFKWTQWHPLCRCYKIPILKTEEEFWEWDGRGEVTTDSVNEVKDVPDAFKKWIDNNIHRAKSWESAPYFIRDNGRYIREDFKVNVYNKTEKDFVRKRRTNLAMSRVEYYNQTYPNIREVQQAAVNAYTQAVRKENKGATSREINRRLRNGTEDEYVDAASSLISQALSKLPKYEGIAYRGETMSMKQLNERFLNHIGEVISDKGFVSSSMYMDTPMKFISHDGVPKSHKRIIFEIHSKNGRNISKISEFNGIFTPENQYEILFDKQTKFYVSLDLKNENGVLKIKLIEQ</sequence>
<proteinExistence type="predicted"/>
<name>A0A8S5QWB0_9CAUD</name>
<accession>A0A8S5QWB0</accession>
<organism evidence="1">
    <name type="scientific">Myoviridae sp. ctcPl3</name>
    <dbReference type="NCBI Taxonomy" id="2826669"/>
    <lineage>
        <taxon>Viruses</taxon>
        <taxon>Duplodnaviria</taxon>
        <taxon>Heunggongvirae</taxon>
        <taxon>Uroviricota</taxon>
        <taxon>Caudoviricetes</taxon>
    </lineage>
</organism>
<evidence type="ECO:0000313" key="1">
    <source>
        <dbReference type="EMBL" id="DAE23344.1"/>
    </source>
</evidence>
<dbReference type="Gene3D" id="3.90.176.10">
    <property type="entry name" value="Toxin ADP-ribosyltransferase, Chain A, domain 1"/>
    <property type="match status" value="1"/>
</dbReference>
<dbReference type="PROSITE" id="PS51996">
    <property type="entry name" value="TR_MART"/>
    <property type="match status" value="1"/>
</dbReference>
<protein>
    <submittedName>
        <fullName evidence="1">ADP-ribosyltransferase exoenzyme</fullName>
    </submittedName>
</protein>
<dbReference type="EMBL" id="BK015752">
    <property type="protein sequence ID" value="DAE23344.1"/>
    <property type="molecule type" value="Genomic_DNA"/>
</dbReference>